<proteinExistence type="predicted"/>
<dbReference type="Proteomes" id="UP000887565">
    <property type="component" value="Unplaced"/>
</dbReference>
<evidence type="ECO:0000313" key="2">
    <source>
        <dbReference type="WBParaSite" id="nRc.2.0.1.t15853-RA"/>
    </source>
</evidence>
<dbReference type="WBParaSite" id="nRc.2.0.1.t15853-RA">
    <property type="protein sequence ID" value="nRc.2.0.1.t15853-RA"/>
    <property type="gene ID" value="nRc.2.0.1.g15853"/>
</dbReference>
<reference evidence="2" key="1">
    <citation type="submission" date="2022-11" db="UniProtKB">
        <authorList>
            <consortium name="WormBaseParasite"/>
        </authorList>
    </citation>
    <scope>IDENTIFICATION</scope>
</reference>
<dbReference type="AlphaFoldDB" id="A0A915INT2"/>
<protein>
    <submittedName>
        <fullName evidence="2">Uncharacterized protein</fullName>
    </submittedName>
</protein>
<name>A0A915INT2_ROMCU</name>
<organism evidence="1 2">
    <name type="scientific">Romanomermis culicivorax</name>
    <name type="common">Nematode worm</name>
    <dbReference type="NCBI Taxonomy" id="13658"/>
    <lineage>
        <taxon>Eukaryota</taxon>
        <taxon>Metazoa</taxon>
        <taxon>Ecdysozoa</taxon>
        <taxon>Nematoda</taxon>
        <taxon>Enoplea</taxon>
        <taxon>Dorylaimia</taxon>
        <taxon>Mermithida</taxon>
        <taxon>Mermithoidea</taxon>
        <taxon>Mermithidae</taxon>
        <taxon>Romanomermis</taxon>
    </lineage>
</organism>
<accession>A0A915INT2</accession>
<sequence>MAGVVDESGGVAAATFVEKIAGQRDEILIIFTFEKAFFVQKIPARVARIFVARRLYDGLPLLNDAQASVGRKPSIRLRTIGQLPHGRQVQHRIPAKEVGNGDQKPPKIFVFVERVTATPCMLRNECKKIIFYPCNAELAQTISEGVGCC</sequence>
<keyword evidence="1" id="KW-1185">Reference proteome</keyword>
<evidence type="ECO:0000313" key="1">
    <source>
        <dbReference type="Proteomes" id="UP000887565"/>
    </source>
</evidence>